<name>A0AAV4XYV5_CAEEX</name>
<protein>
    <submittedName>
        <fullName evidence="1">Uncharacterized protein</fullName>
    </submittedName>
</protein>
<proteinExistence type="predicted"/>
<reference evidence="1 2" key="1">
    <citation type="submission" date="2021-06" db="EMBL/GenBank/DDBJ databases">
        <title>Caerostris extrusa draft genome.</title>
        <authorList>
            <person name="Kono N."/>
            <person name="Arakawa K."/>
        </authorList>
    </citation>
    <scope>NUCLEOTIDE SEQUENCE [LARGE SCALE GENOMIC DNA]</scope>
</reference>
<gene>
    <name evidence="1" type="ORF">CEXT_649291</name>
</gene>
<accession>A0AAV4XYV5</accession>
<dbReference type="EMBL" id="BPLR01001143">
    <property type="protein sequence ID" value="GIZ00272.1"/>
    <property type="molecule type" value="Genomic_DNA"/>
</dbReference>
<organism evidence="1 2">
    <name type="scientific">Caerostris extrusa</name>
    <name type="common">Bark spider</name>
    <name type="synonym">Caerostris bankana</name>
    <dbReference type="NCBI Taxonomy" id="172846"/>
    <lineage>
        <taxon>Eukaryota</taxon>
        <taxon>Metazoa</taxon>
        <taxon>Ecdysozoa</taxon>
        <taxon>Arthropoda</taxon>
        <taxon>Chelicerata</taxon>
        <taxon>Arachnida</taxon>
        <taxon>Araneae</taxon>
        <taxon>Araneomorphae</taxon>
        <taxon>Entelegynae</taxon>
        <taxon>Araneoidea</taxon>
        <taxon>Araneidae</taxon>
        <taxon>Caerostris</taxon>
    </lineage>
</organism>
<evidence type="ECO:0000313" key="1">
    <source>
        <dbReference type="EMBL" id="GIZ00272.1"/>
    </source>
</evidence>
<dbReference type="AlphaFoldDB" id="A0AAV4XYV5"/>
<dbReference type="Proteomes" id="UP001054945">
    <property type="component" value="Unassembled WGS sequence"/>
</dbReference>
<comment type="caution">
    <text evidence="1">The sequence shown here is derived from an EMBL/GenBank/DDBJ whole genome shotgun (WGS) entry which is preliminary data.</text>
</comment>
<sequence length="127" mass="14469">MFRYKTPNLASLFYDSGEFFFKIPPTSVSHYYPHFPIPCCTNLPTTIAPVFTPRTCFFSSPRAVASLSNPPPGKKQSSTSRCVQFVCPFHQTKVNATVTWKTRVYWPVLLDMNCVRGFTAYLLTSLR</sequence>
<keyword evidence="2" id="KW-1185">Reference proteome</keyword>
<evidence type="ECO:0000313" key="2">
    <source>
        <dbReference type="Proteomes" id="UP001054945"/>
    </source>
</evidence>